<dbReference type="Pfam" id="PF00512">
    <property type="entry name" value="HisKA"/>
    <property type="match status" value="1"/>
</dbReference>
<dbReference type="AlphaFoldDB" id="A0A926JNN0"/>
<dbReference type="SMART" id="SM00387">
    <property type="entry name" value="HATPase_c"/>
    <property type="match status" value="1"/>
</dbReference>
<comment type="catalytic activity">
    <reaction evidence="1">
        <text>ATP + protein L-histidine = ADP + protein N-phospho-L-histidine.</text>
        <dbReference type="EC" id="2.7.13.3"/>
    </reaction>
</comment>
<sequence>MKLLNQSLKYLSVFILVIISAWSVIFYINMLDEIYDSIDDGLDNYKLLILKKAEKDPAILHKTGFDESNYAIIPIDKEEALRIRDTYKDTLLYMPYEDDKEPVRMLTSAFEHKGDYYKLEVMSSMVEEDDLMEDLFWSIVWLYVALIVSVLIINNLVLRKLWRPFYQLLDHLKAFRINKAFPLPEIQTGTKEFKELKRTCDMLIKHTMEAYSNQKQFTENAAHELQTPLAIISNKLELLLEKNSMESADAEVVSETLQIVSTLTQLNRSLLLLSKIENKQFFDNKEISVNHLVHQVVENLGDFARFKEVDINIEEKGQASLSMDDTLANILISNLVKNAVFHNLKGGYVNIEVRENKLVVRNSSPHGKMEEKDLFKRFFRKNQSQQSTGLGLAIVKAICRLYGFSITYSYREEHCFTVEFH</sequence>
<dbReference type="SUPFAM" id="SSF47384">
    <property type="entry name" value="Homodimeric domain of signal transducing histidine kinase"/>
    <property type="match status" value="1"/>
</dbReference>
<dbReference type="InterPro" id="IPR036097">
    <property type="entry name" value="HisK_dim/P_sf"/>
</dbReference>
<evidence type="ECO:0000256" key="6">
    <source>
        <dbReference type="ARBA" id="ARBA00022777"/>
    </source>
</evidence>
<evidence type="ECO:0000256" key="3">
    <source>
        <dbReference type="ARBA" id="ARBA00022553"/>
    </source>
</evidence>
<comment type="caution">
    <text evidence="10">The sequence shown here is derived from an EMBL/GenBank/DDBJ whole genome shotgun (WGS) entry which is preliminary data.</text>
</comment>
<dbReference type="CDD" id="cd00082">
    <property type="entry name" value="HisKA"/>
    <property type="match status" value="1"/>
</dbReference>
<dbReference type="InterPro" id="IPR005467">
    <property type="entry name" value="His_kinase_dom"/>
</dbReference>
<dbReference type="SMART" id="SM00388">
    <property type="entry name" value="HisKA"/>
    <property type="match status" value="1"/>
</dbReference>
<dbReference type="Gene3D" id="3.30.565.10">
    <property type="entry name" value="Histidine kinase-like ATPase, C-terminal domain"/>
    <property type="match status" value="1"/>
</dbReference>
<protein>
    <recommendedName>
        <fullName evidence="2">histidine kinase</fullName>
        <ecNumber evidence="2">2.7.13.3</ecNumber>
    </recommendedName>
</protein>
<dbReference type="EC" id="2.7.13.3" evidence="2"/>
<feature type="transmembrane region" description="Helical" evidence="8">
    <location>
        <begin position="7"/>
        <end position="28"/>
    </location>
</feature>
<keyword evidence="6 10" id="KW-0418">Kinase</keyword>
<keyword evidence="3" id="KW-0597">Phosphoprotein</keyword>
<dbReference type="Proteomes" id="UP000653730">
    <property type="component" value="Unassembled WGS sequence"/>
</dbReference>
<keyword evidence="8" id="KW-0472">Membrane</keyword>
<accession>A0A926JNN0</accession>
<keyword evidence="4" id="KW-0808">Transferase</keyword>
<dbReference type="PROSITE" id="PS50109">
    <property type="entry name" value="HIS_KIN"/>
    <property type="match status" value="1"/>
</dbReference>
<dbReference type="PANTHER" id="PTHR45436:SF5">
    <property type="entry name" value="SENSOR HISTIDINE KINASE TRCS"/>
    <property type="match status" value="1"/>
</dbReference>
<keyword evidence="7 8" id="KW-1133">Transmembrane helix</keyword>
<dbReference type="RefSeq" id="WP_187963605.1">
    <property type="nucleotide sequence ID" value="NZ_JACVDC010000001.1"/>
</dbReference>
<evidence type="ECO:0000313" key="10">
    <source>
        <dbReference type="EMBL" id="MBC9794451.1"/>
    </source>
</evidence>
<dbReference type="PANTHER" id="PTHR45436">
    <property type="entry name" value="SENSOR HISTIDINE KINASE YKOH"/>
    <property type="match status" value="1"/>
</dbReference>
<dbReference type="SUPFAM" id="SSF55874">
    <property type="entry name" value="ATPase domain of HSP90 chaperone/DNA topoisomerase II/histidine kinase"/>
    <property type="match status" value="1"/>
</dbReference>
<dbReference type="EMBL" id="JACVDC010000001">
    <property type="protein sequence ID" value="MBC9794451.1"/>
    <property type="molecule type" value="Genomic_DNA"/>
</dbReference>
<dbReference type="InterPro" id="IPR050428">
    <property type="entry name" value="TCS_sensor_his_kinase"/>
</dbReference>
<feature type="transmembrane region" description="Helical" evidence="8">
    <location>
        <begin position="135"/>
        <end position="158"/>
    </location>
</feature>
<dbReference type="GO" id="GO:0005886">
    <property type="term" value="C:plasma membrane"/>
    <property type="evidence" value="ECO:0007669"/>
    <property type="project" value="TreeGrafter"/>
</dbReference>
<dbReference type="InterPro" id="IPR003661">
    <property type="entry name" value="HisK_dim/P_dom"/>
</dbReference>
<evidence type="ECO:0000256" key="4">
    <source>
        <dbReference type="ARBA" id="ARBA00022679"/>
    </source>
</evidence>
<keyword evidence="11" id="KW-1185">Reference proteome</keyword>
<evidence type="ECO:0000259" key="9">
    <source>
        <dbReference type="PROSITE" id="PS50109"/>
    </source>
</evidence>
<evidence type="ECO:0000256" key="7">
    <source>
        <dbReference type="ARBA" id="ARBA00022989"/>
    </source>
</evidence>
<evidence type="ECO:0000256" key="5">
    <source>
        <dbReference type="ARBA" id="ARBA00022692"/>
    </source>
</evidence>
<dbReference type="InterPro" id="IPR003594">
    <property type="entry name" value="HATPase_dom"/>
</dbReference>
<name>A0A926JNN0_9FLAO</name>
<dbReference type="InterPro" id="IPR036890">
    <property type="entry name" value="HATPase_C_sf"/>
</dbReference>
<dbReference type="Gene3D" id="1.10.287.130">
    <property type="match status" value="1"/>
</dbReference>
<organism evidence="10 11">
    <name type="scientific">Sinomicrobium weinanense</name>
    <dbReference type="NCBI Taxonomy" id="2842200"/>
    <lineage>
        <taxon>Bacteria</taxon>
        <taxon>Pseudomonadati</taxon>
        <taxon>Bacteroidota</taxon>
        <taxon>Flavobacteriia</taxon>
        <taxon>Flavobacteriales</taxon>
        <taxon>Flavobacteriaceae</taxon>
        <taxon>Sinomicrobium</taxon>
    </lineage>
</organism>
<dbReference type="Pfam" id="PF02518">
    <property type="entry name" value="HATPase_c"/>
    <property type="match status" value="1"/>
</dbReference>
<evidence type="ECO:0000256" key="1">
    <source>
        <dbReference type="ARBA" id="ARBA00000085"/>
    </source>
</evidence>
<reference evidence="10 11" key="1">
    <citation type="submission" date="2020-09" db="EMBL/GenBank/DDBJ databases">
        <title>Sinomicrobium weinanense sp. nov., a halophilic bacteria isolated from saline-alkali soil.</title>
        <authorList>
            <person name="Wu P."/>
            <person name="Ren H."/>
            <person name="Mei Y."/>
            <person name="Liang Y."/>
            <person name="Chen Z."/>
        </authorList>
    </citation>
    <scope>NUCLEOTIDE SEQUENCE [LARGE SCALE GENOMIC DNA]</scope>
    <source>
        <strain evidence="10 11">FJxs</strain>
    </source>
</reference>
<evidence type="ECO:0000256" key="8">
    <source>
        <dbReference type="SAM" id="Phobius"/>
    </source>
</evidence>
<keyword evidence="5 8" id="KW-0812">Transmembrane</keyword>
<evidence type="ECO:0000313" key="11">
    <source>
        <dbReference type="Proteomes" id="UP000653730"/>
    </source>
</evidence>
<gene>
    <name evidence="10" type="ORF">IBL28_00615</name>
</gene>
<evidence type="ECO:0000256" key="2">
    <source>
        <dbReference type="ARBA" id="ARBA00012438"/>
    </source>
</evidence>
<proteinExistence type="predicted"/>
<feature type="domain" description="Histidine kinase" evidence="9">
    <location>
        <begin position="220"/>
        <end position="421"/>
    </location>
</feature>
<dbReference type="GO" id="GO:0000155">
    <property type="term" value="F:phosphorelay sensor kinase activity"/>
    <property type="evidence" value="ECO:0007669"/>
    <property type="project" value="InterPro"/>
</dbReference>